<feature type="domain" description="Cell wall hydrolase SleB" evidence="2">
    <location>
        <begin position="183"/>
        <end position="290"/>
    </location>
</feature>
<dbReference type="OrthoDB" id="9785345at2"/>
<dbReference type="Proteomes" id="UP000310636">
    <property type="component" value="Unassembled WGS sequence"/>
</dbReference>
<sequence length="291" mass="31352">MFMQRGFLAVALLGLMMTAWPASGASAQTTNAAAATTVYVDGQRIATTSITQNGLQLVPASFFRKLGVSVDWSEQYRSAVLTTSSIQIGLPAEQRYTDYQHSGQSSWSRDYLDTRTTLIGGSAYVPLAYTAKKIGLGIQYDAAARAAVITTGSTGFVMQAIASGPSSEEIAWLYKITEAEAGGESYTGKVAVAASILNRVDDPEWPDSIIDAIFQVDTYNGVSYYQYSPVLDKRIYSVTPSQDTIQAVDAALNGYDPTLGAVVFYNPAKTDNAWVRSRQATVQIGNHVFAK</sequence>
<organism evidence="4 5">
    <name type="scientific">Cohnella fermenti</name>
    <dbReference type="NCBI Taxonomy" id="2565925"/>
    <lineage>
        <taxon>Bacteria</taxon>
        <taxon>Bacillati</taxon>
        <taxon>Bacillota</taxon>
        <taxon>Bacilli</taxon>
        <taxon>Bacillales</taxon>
        <taxon>Paenibacillaceae</taxon>
        <taxon>Cohnella</taxon>
    </lineage>
</organism>
<accession>A0A4S4C3A1</accession>
<dbReference type="InterPro" id="IPR042047">
    <property type="entry name" value="SleB_dom1"/>
</dbReference>
<feature type="domain" description="Copper amine oxidase-like N-terminal" evidence="3">
    <location>
        <begin position="40"/>
        <end position="147"/>
    </location>
</feature>
<feature type="chain" id="PRO_5039101830" description="Copper amine oxidase" evidence="1">
    <location>
        <begin position="25"/>
        <end position="291"/>
    </location>
</feature>
<dbReference type="InterPro" id="IPR012854">
    <property type="entry name" value="Cu_amine_oxidase-like_N"/>
</dbReference>
<dbReference type="SUPFAM" id="SSF55383">
    <property type="entry name" value="Copper amine oxidase, domain N"/>
    <property type="match status" value="1"/>
</dbReference>
<keyword evidence="1" id="KW-0732">Signal</keyword>
<dbReference type="InterPro" id="IPR036582">
    <property type="entry name" value="Mao_N_sf"/>
</dbReference>
<name>A0A4S4C3A1_9BACL</name>
<dbReference type="EMBL" id="SSOB01000007">
    <property type="protein sequence ID" value="THF82205.1"/>
    <property type="molecule type" value="Genomic_DNA"/>
</dbReference>
<dbReference type="Pfam" id="PF07486">
    <property type="entry name" value="Hydrolase_2"/>
    <property type="match status" value="1"/>
</dbReference>
<gene>
    <name evidence="4" type="ORF">E6C55_07430</name>
</gene>
<comment type="caution">
    <text evidence="4">The sequence shown here is derived from an EMBL/GenBank/DDBJ whole genome shotgun (WGS) entry which is preliminary data.</text>
</comment>
<proteinExistence type="predicted"/>
<keyword evidence="5" id="KW-1185">Reference proteome</keyword>
<reference evidence="4 5" key="1">
    <citation type="submission" date="2019-04" db="EMBL/GenBank/DDBJ databases">
        <title>Cohnella sp. nov. isolated from preserved vegetables.</title>
        <authorList>
            <person name="Lin S.-Y."/>
            <person name="Hung M.-H."/>
            <person name="Young C.-C."/>
        </authorList>
    </citation>
    <scope>NUCLEOTIDE SEQUENCE [LARGE SCALE GENOMIC DNA]</scope>
    <source>
        <strain evidence="4 5">CC-MHH1044</strain>
    </source>
</reference>
<evidence type="ECO:0000256" key="1">
    <source>
        <dbReference type="SAM" id="SignalP"/>
    </source>
</evidence>
<feature type="signal peptide" evidence="1">
    <location>
        <begin position="1"/>
        <end position="24"/>
    </location>
</feature>
<dbReference type="Gene3D" id="6.20.240.60">
    <property type="match status" value="1"/>
</dbReference>
<evidence type="ECO:0000259" key="3">
    <source>
        <dbReference type="Pfam" id="PF07833"/>
    </source>
</evidence>
<dbReference type="Gene3D" id="1.10.10.2520">
    <property type="entry name" value="Cell wall hydrolase SleB, domain 1"/>
    <property type="match status" value="1"/>
</dbReference>
<evidence type="ECO:0000313" key="5">
    <source>
        <dbReference type="Proteomes" id="UP000310636"/>
    </source>
</evidence>
<evidence type="ECO:0000313" key="4">
    <source>
        <dbReference type="EMBL" id="THF82205.1"/>
    </source>
</evidence>
<dbReference type="GO" id="GO:0016787">
    <property type="term" value="F:hydrolase activity"/>
    <property type="evidence" value="ECO:0007669"/>
    <property type="project" value="InterPro"/>
</dbReference>
<evidence type="ECO:0000259" key="2">
    <source>
        <dbReference type="Pfam" id="PF07486"/>
    </source>
</evidence>
<evidence type="ECO:0008006" key="6">
    <source>
        <dbReference type="Google" id="ProtNLM"/>
    </source>
</evidence>
<protein>
    <recommendedName>
        <fullName evidence="6">Copper amine oxidase</fullName>
    </recommendedName>
</protein>
<dbReference type="AlphaFoldDB" id="A0A4S4C3A1"/>
<dbReference type="Pfam" id="PF07833">
    <property type="entry name" value="Cu_amine_oxidN1"/>
    <property type="match status" value="1"/>
</dbReference>
<dbReference type="InterPro" id="IPR011105">
    <property type="entry name" value="Cell_wall_hydrolase_SleB"/>
</dbReference>